<name>A0A0C2DJR9_9STAP</name>
<dbReference type="AlphaFoldDB" id="A0A0C2DJR9"/>
<reference evidence="1 2" key="1">
    <citation type="submission" date="2015-01" db="EMBL/GenBank/DDBJ databases">
        <title>Genome sequences of high lactate-tolerant strain Salinicoccus roseus W12 with industrial interest.</title>
        <authorList>
            <person name="Wang H."/>
            <person name="Yu B."/>
        </authorList>
    </citation>
    <scope>NUCLEOTIDE SEQUENCE [LARGE SCALE GENOMIC DNA]</scope>
    <source>
        <strain evidence="1 2">W12</strain>
    </source>
</reference>
<evidence type="ECO:0008006" key="3">
    <source>
        <dbReference type="Google" id="ProtNLM"/>
    </source>
</evidence>
<accession>A0A0C2DJR9</accession>
<dbReference type="Proteomes" id="UP000031546">
    <property type="component" value="Unassembled WGS sequence"/>
</dbReference>
<dbReference type="EMBL" id="JXII01000008">
    <property type="protein sequence ID" value="KIH70228.1"/>
    <property type="molecule type" value="Genomic_DNA"/>
</dbReference>
<organism evidence="1 2">
    <name type="scientific">Salinicoccus roseus</name>
    <dbReference type="NCBI Taxonomy" id="45670"/>
    <lineage>
        <taxon>Bacteria</taxon>
        <taxon>Bacillati</taxon>
        <taxon>Bacillota</taxon>
        <taxon>Bacilli</taxon>
        <taxon>Bacillales</taxon>
        <taxon>Staphylococcaceae</taxon>
        <taxon>Salinicoccus</taxon>
    </lineage>
</organism>
<proteinExistence type="predicted"/>
<sequence length="128" mass="15358">MQMDYRDMPMDELDSNIPQGRGMIKWAPFATMPEQFEGVDRMIEDQTRIERPVLSDDRLDEMNHILKKALHEKRYVNVEYYYDGFRFHVELRLVQVDTWSMVLIGHHPDDDAEMTFISFIDILDITMR</sequence>
<evidence type="ECO:0000313" key="1">
    <source>
        <dbReference type="EMBL" id="KIH70228.1"/>
    </source>
</evidence>
<dbReference type="Pfam" id="PF08863">
    <property type="entry name" value="YolD"/>
    <property type="match status" value="1"/>
</dbReference>
<dbReference type="PANTHER" id="PTHR40051:SF1">
    <property type="entry name" value="YOLD-LIKE FAMILY PROTEIN"/>
    <property type="match status" value="1"/>
</dbReference>
<gene>
    <name evidence="1" type="ORF">SN16_09755</name>
</gene>
<dbReference type="PANTHER" id="PTHR40051">
    <property type="entry name" value="IG HYPOTHETICAL 15966"/>
    <property type="match status" value="1"/>
</dbReference>
<dbReference type="InterPro" id="IPR014962">
    <property type="entry name" value="YolD"/>
</dbReference>
<dbReference type="STRING" id="45670.SN16_09755"/>
<protein>
    <recommendedName>
        <fullName evidence="3">YolD-like protein</fullName>
    </recommendedName>
</protein>
<comment type="caution">
    <text evidence="1">The sequence shown here is derived from an EMBL/GenBank/DDBJ whole genome shotgun (WGS) entry which is preliminary data.</text>
</comment>
<evidence type="ECO:0000313" key="2">
    <source>
        <dbReference type="Proteomes" id="UP000031546"/>
    </source>
</evidence>